<dbReference type="FunFam" id="3.40.50.1970:FF:000003">
    <property type="entry name" value="Alcohol dehydrogenase, iron-containing"/>
    <property type="match status" value="1"/>
</dbReference>
<dbReference type="Proteomes" id="UP000238081">
    <property type="component" value="Unassembled WGS sequence"/>
</dbReference>
<dbReference type="InterPro" id="IPR018211">
    <property type="entry name" value="ADH_Fe_CS"/>
</dbReference>
<dbReference type="RefSeq" id="WP_027634939.1">
    <property type="nucleotide sequence ID" value="NZ_JAIOKK010000003.1"/>
</dbReference>
<dbReference type="InterPro" id="IPR001670">
    <property type="entry name" value="ADH_Fe/GldA"/>
</dbReference>
<evidence type="ECO:0000313" key="7">
    <source>
        <dbReference type="Proteomes" id="UP000238081"/>
    </source>
</evidence>
<gene>
    <name evidence="6" type="ORF">AWN73_06205</name>
</gene>
<dbReference type="InterPro" id="IPR056798">
    <property type="entry name" value="ADH_Fe_C"/>
</dbReference>
<dbReference type="SUPFAM" id="SSF56796">
    <property type="entry name" value="Dehydroquinate synthase-like"/>
    <property type="match status" value="1"/>
</dbReference>
<dbReference type="InterPro" id="IPR039697">
    <property type="entry name" value="Alcohol_dehydrogenase_Fe"/>
</dbReference>
<dbReference type="PANTHER" id="PTHR11496:SF102">
    <property type="entry name" value="ALCOHOL DEHYDROGENASE 4"/>
    <property type="match status" value="1"/>
</dbReference>
<evidence type="ECO:0000313" key="6">
    <source>
        <dbReference type="EMBL" id="PPV12122.1"/>
    </source>
</evidence>
<feature type="domain" description="Fe-containing alcohol dehydrogenase-like C-terminal" evidence="5">
    <location>
        <begin position="185"/>
        <end position="382"/>
    </location>
</feature>
<dbReference type="PROSITE" id="PS00913">
    <property type="entry name" value="ADH_IRON_1"/>
    <property type="match status" value="1"/>
</dbReference>
<name>A0A2S7F5G5_CLOBU</name>
<accession>A0A2S7F5G5</accession>
<dbReference type="GO" id="GO:0046872">
    <property type="term" value="F:metal ion binding"/>
    <property type="evidence" value="ECO:0007669"/>
    <property type="project" value="InterPro"/>
</dbReference>
<evidence type="ECO:0000259" key="5">
    <source>
        <dbReference type="Pfam" id="PF25137"/>
    </source>
</evidence>
<evidence type="ECO:0000256" key="3">
    <source>
        <dbReference type="ARBA" id="ARBA00023027"/>
    </source>
</evidence>
<comment type="caution">
    <text evidence="6">The sequence shown here is derived from an EMBL/GenBank/DDBJ whole genome shotgun (WGS) entry which is preliminary data.</text>
</comment>
<comment type="similarity">
    <text evidence="1">Belongs to the iron-containing alcohol dehydrogenase family.</text>
</comment>
<proteinExistence type="inferred from homology"/>
<keyword evidence="2" id="KW-0560">Oxidoreductase</keyword>
<keyword evidence="3" id="KW-0520">NAD</keyword>
<evidence type="ECO:0000256" key="1">
    <source>
        <dbReference type="ARBA" id="ARBA00007358"/>
    </source>
</evidence>
<dbReference type="PANTHER" id="PTHR11496">
    <property type="entry name" value="ALCOHOL DEHYDROGENASE"/>
    <property type="match status" value="1"/>
</dbReference>
<dbReference type="AlphaFoldDB" id="A0A2S7F5G5"/>
<dbReference type="FunFam" id="1.20.1090.10:FF:000001">
    <property type="entry name" value="Aldehyde-alcohol dehydrogenase"/>
    <property type="match status" value="1"/>
</dbReference>
<reference evidence="6 7" key="1">
    <citation type="submission" date="2016-01" db="EMBL/GenBank/DDBJ databases">
        <title>Characterization of the Clostridium difficile lineages that are prevalent in Hong Kong and China.</title>
        <authorList>
            <person name="Kwok J.S.-L."/>
            <person name="Lam W.-Y."/>
            <person name="Ip M."/>
            <person name="Chan T.-F."/>
            <person name="Hawkey P.M."/>
            <person name="Tsui S.K.-W."/>
        </authorList>
    </citation>
    <scope>NUCLEOTIDE SEQUENCE [LARGE SCALE GENOMIC DNA]</scope>
    <source>
        <strain evidence="6 7">300064</strain>
    </source>
</reference>
<evidence type="ECO:0000259" key="4">
    <source>
        <dbReference type="Pfam" id="PF00465"/>
    </source>
</evidence>
<dbReference type="EMBL" id="LRDH01000162">
    <property type="protein sequence ID" value="PPV12122.1"/>
    <property type="molecule type" value="Genomic_DNA"/>
</dbReference>
<dbReference type="Pfam" id="PF00465">
    <property type="entry name" value="Fe-ADH"/>
    <property type="match status" value="1"/>
</dbReference>
<sequence length="384" mass="41860">MAYEFSLPKKTIMGENALEASGETLKSFGEKAFIVSGKVVTKMGTVKILTDYLTELDIKFEIFNDITGEPTDTMIEAGVKAYKDAGCDFCIAIGGGSPLDSGKAIAAMTELEGNICDYMGTSIEGKFPKLVLIPTTAGTGSEATKFSIITDTKNNIKMLLKGEALLPDLAIIDYKFSMTSPKSVTAATGMDALTHAVEAYTSKKANPLTDTYALSAIKRIFKYLPIAYKDGENKKAREEMALAAYEAGVCINNSSVTLVHGMSRPIGALFHVAHGISNAMLIKECLSYVIDGSYEKFANIARAVNEDNDKLSDKEASEEFINELDKICNICEIPTLKEYGINKDEFYKVMDKMAEDAINSGSPSNTIKDISKQDLINIYEKLWK</sequence>
<protein>
    <submittedName>
        <fullName evidence="6">Alcohol dehydrogenase</fullName>
    </submittedName>
</protein>
<organism evidence="6 7">
    <name type="scientific">Clostridium butyricum</name>
    <dbReference type="NCBI Taxonomy" id="1492"/>
    <lineage>
        <taxon>Bacteria</taxon>
        <taxon>Bacillati</taxon>
        <taxon>Bacillota</taxon>
        <taxon>Clostridia</taxon>
        <taxon>Eubacteriales</taxon>
        <taxon>Clostridiaceae</taxon>
        <taxon>Clostridium</taxon>
    </lineage>
</organism>
<dbReference type="CDD" id="cd08194">
    <property type="entry name" value="Fe-ADH-like"/>
    <property type="match status" value="1"/>
</dbReference>
<dbReference type="Pfam" id="PF25137">
    <property type="entry name" value="ADH_Fe_C"/>
    <property type="match status" value="1"/>
</dbReference>
<dbReference type="Gene3D" id="1.20.1090.10">
    <property type="entry name" value="Dehydroquinate synthase-like - alpha domain"/>
    <property type="match status" value="1"/>
</dbReference>
<dbReference type="Gene3D" id="3.40.50.1970">
    <property type="match status" value="1"/>
</dbReference>
<dbReference type="GO" id="GO:0004022">
    <property type="term" value="F:alcohol dehydrogenase (NAD+) activity"/>
    <property type="evidence" value="ECO:0007669"/>
    <property type="project" value="TreeGrafter"/>
</dbReference>
<feature type="domain" description="Alcohol dehydrogenase iron-type/glycerol dehydrogenase GldA" evidence="4">
    <location>
        <begin position="8"/>
        <end position="173"/>
    </location>
</feature>
<evidence type="ECO:0000256" key="2">
    <source>
        <dbReference type="ARBA" id="ARBA00023002"/>
    </source>
</evidence>